<dbReference type="GO" id="GO:0016702">
    <property type="term" value="F:oxidoreductase activity, acting on single donors with incorporation of molecular oxygen, incorporation of two atoms of oxygen"/>
    <property type="evidence" value="ECO:0007669"/>
    <property type="project" value="UniProtKB-ARBA"/>
</dbReference>
<accession>E6U8U6</accession>
<dbReference type="NCBIfam" id="NF007914">
    <property type="entry name" value="PRK10628.1"/>
    <property type="match status" value="1"/>
</dbReference>
<dbReference type="eggNOG" id="COG3384">
    <property type="taxonomic scope" value="Bacteria"/>
</dbReference>
<evidence type="ECO:0000256" key="4">
    <source>
        <dbReference type="ARBA" id="ARBA00022833"/>
    </source>
</evidence>
<gene>
    <name evidence="7" type="ordered locus">Ethha_1646</name>
</gene>
<keyword evidence="7" id="KW-0223">Dioxygenase</keyword>
<dbReference type="SUPFAM" id="SSF53213">
    <property type="entry name" value="LigB-like"/>
    <property type="match status" value="1"/>
</dbReference>
<evidence type="ECO:0000313" key="7">
    <source>
        <dbReference type="EMBL" id="ADU27181.1"/>
    </source>
</evidence>
<reference evidence="7 8" key="1">
    <citation type="submission" date="2010-12" db="EMBL/GenBank/DDBJ databases">
        <title>Complete sequence of Ethanoligenens harbinense YUAN-3.</title>
        <authorList>
            <person name="Lucas S."/>
            <person name="Copeland A."/>
            <person name="Lapidus A."/>
            <person name="Cheng J.-F."/>
            <person name="Bruce D."/>
            <person name="Goodwin L."/>
            <person name="Pitluck S."/>
            <person name="Chertkov O."/>
            <person name="Misra M."/>
            <person name="Detter J.C."/>
            <person name="Han C."/>
            <person name="Tapia R."/>
            <person name="Land M."/>
            <person name="Hauser L."/>
            <person name="Jeffries C."/>
            <person name="Kyrpides N."/>
            <person name="Ivanova N."/>
            <person name="Mikhailova N."/>
            <person name="Wang A."/>
            <person name="Mouttaki H."/>
            <person name="He Z."/>
            <person name="Zhou J."/>
            <person name="Hemme C.L."/>
            <person name="Woyke T."/>
        </authorList>
    </citation>
    <scope>NUCLEOTIDE SEQUENCE [LARGE SCALE GENOMIC DNA]</scope>
    <source>
        <strain evidence="8">DSM 18485 / JCM 12961 / CGMCC 1.5033 / YUAN-3</strain>
    </source>
</reference>
<comment type="cofactor">
    <cofactor evidence="1">
        <name>Zn(2+)</name>
        <dbReference type="ChEBI" id="CHEBI:29105"/>
    </cofactor>
</comment>
<dbReference type="HOGENOM" id="CLU_046582_2_0_9"/>
<dbReference type="Proteomes" id="UP000001551">
    <property type="component" value="Chromosome"/>
</dbReference>
<evidence type="ECO:0000256" key="5">
    <source>
        <dbReference type="ARBA" id="ARBA00023002"/>
    </source>
</evidence>
<evidence type="ECO:0000259" key="6">
    <source>
        <dbReference type="Pfam" id="PF02900"/>
    </source>
</evidence>
<protein>
    <submittedName>
        <fullName evidence="7">Extradiol ring-cleavage dioxygenase class III protein subunit B</fullName>
    </submittedName>
</protein>
<keyword evidence="5" id="KW-0560">Oxidoreductase</keyword>
<evidence type="ECO:0000256" key="3">
    <source>
        <dbReference type="ARBA" id="ARBA00022723"/>
    </source>
</evidence>
<name>E6U8U6_ETHHY</name>
<dbReference type="STRING" id="663278.Ethha_1646"/>
<keyword evidence="3" id="KW-0479">Metal-binding</keyword>
<sequence length="252" mass="27990">MMPVLFIGHGSPTNMIKPNRYADGWKQIAQRLPKPDAILSISAHWYTRGSYVSVSEKPETIYDFYGFSEELYQLDYPAPGAPGLARRVLELCGDTVRPAAYGLDHGSWSVLRSLFPNADVPVAQLSVDGMADAETAFRLGQTLAALRKENILILGSGNVVHNLGRVDFDKSDGYAWAEEFDRYIQNAVLDRRFDDAIHYGRAGECAKLAFPTPDHFLPLLYVLGAEKPEDTPDVFLNECVMGSLSMTSYLFS</sequence>
<evidence type="ECO:0000313" key="8">
    <source>
        <dbReference type="Proteomes" id="UP000001551"/>
    </source>
</evidence>
<keyword evidence="8" id="KW-1185">Reference proteome</keyword>
<evidence type="ECO:0000256" key="1">
    <source>
        <dbReference type="ARBA" id="ARBA00001947"/>
    </source>
</evidence>
<dbReference type="CDD" id="cd07363">
    <property type="entry name" value="45_DOPA_Dioxygenase"/>
    <property type="match status" value="1"/>
</dbReference>
<dbReference type="EMBL" id="CP002400">
    <property type="protein sequence ID" value="ADU27181.1"/>
    <property type="molecule type" value="Genomic_DNA"/>
</dbReference>
<evidence type="ECO:0000256" key="2">
    <source>
        <dbReference type="ARBA" id="ARBA00007581"/>
    </source>
</evidence>
<dbReference type="Pfam" id="PF02900">
    <property type="entry name" value="LigB"/>
    <property type="match status" value="1"/>
</dbReference>
<dbReference type="InterPro" id="IPR004183">
    <property type="entry name" value="Xdiol_dOase_suB"/>
</dbReference>
<dbReference type="Gene3D" id="3.40.830.10">
    <property type="entry name" value="LigB-like"/>
    <property type="match status" value="1"/>
</dbReference>
<dbReference type="RefSeq" id="WP_013485536.1">
    <property type="nucleotide sequence ID" value="NC_014828.1"/>
</dbReference>
<feature type="domain" description="Extradiol ring-cleavage dioxygenase class III enzyme subunit B" evidence="6">
    <location>
        <begin position="22"/>
        <end position="226"/>
    </location>
</feature>
<dbReference type="PIRSF" id="PIRSF006157">
    <property type="entry name" value="Doxgns_DODA"/>
    <property type="match status" value="1"/>
</dbReference>
<organism evidence="7 8">
    <name type="scientific">Ethanoligenens harbinense (strain DSM 18485 / JCM 12961 / CGMCC 1.5033 / YUAN-3)</name>
    <dbReference type="NCBI Taxonomy" id="663278"/>
    <lineage>
        <taxon>Bacteria</taxon>
        <taxon>Bacillati</taxon>
        <taxon>Bacillota</taxon>
        <taxon>Clostridia</taxon>
        <taxon>Eubacteriales</taxon>
        <taxon>Oscillospiraceae</taxon>
        <taxon>Ethanoligenens</taxon>
    </lineage>
</organism>
<dbReference type="InterPro" id="IPR014436">
    <property type="entry name" value="Extradiol_dOase_DODA"/>
</dbReference>
<comment type="similarity">
    <text evidence="2">Belongs to the DODA-type extradiol aromatic ring-opening dioxygenase family.</text>
</comment>
<dbReference type="GO" id="GO:0008198">
    <property type="term" value="F:ferrous iron binding"/>
    <property type="evidence" value="ECO:0007669"/>
    <property type="project" value="InterPro"/>
</dbReference>
<dbReference type="PANTHER" id="PTHR30096:SF0">
    <property type="entry name" value="4,5-DOPA DIOXYGENASE EXTRADIOL-LIKE PROTEIN"/>
    <property type="match status" value="1"/>
</dbReference>
<proteinExistence type="inferred from homology"/>
<dbReference type="GO" id="GO:0008270">
    <property type="term" value="F:zinc ion binding"/>
    <property type="evidence" value="ECO:0007669"/>
    <property type="project" value="InterPro"/>
</dbReference>
<dbReference type="KEGG" id="eha:Ethha_1646"/>
<dbReference type="AlphaFoldDB" id="E6U8U6"/>
<dbReference type="PANTHER" id="PTHR30096">
    <property type="entry name" value="4,5-DOPA DIOXYGENASE EXTRADIOL-LIKE PROTEIN"/>
    <property type="match status" value="1"/>
</dbReference>
<keyword evidence="4" id="KW-0862">Zinc</keyword>